<dbReference type="InterPro" id="IPR001789">
    <property type="entry name" value="Sig_transdc_resp-reg_receiver"/>
</dbReference>
<dbReference type="InterPro" id="IPR007492">
    <property type="entry name" value="LytTR_DNA-bd_dom"/>
</dbReference>
<dbReference type="Gene3D" id="3.40.50.2300">
    <property type="match status" value="1"/>
</dbReference>
<evidence type="ECO:0000313" key="5">
    <source>
        <dbReference type="Proteomes" id="UP001597357"/>
    </source>
</evidence>
<dbReference type="Proteomes" id="UP001597357">
    <property type="component" value="Unassembled WGS sequence"/>
</dbReference>
<evidence type="ECO:0000256" key="1">
    <source>
        <dbReference type="PROSITE-ProRule" id="PRU00169"/>
    </source>
</evidence>
<keyword evidence="5" id="KW-1185">Reference proteome</keyword>
<evidence type="ECO:0000259" key="3">
    <source>
        <dbReference type="PROSITE" id="PS50930"/>
    </source>
</evidence>
<dbReference type="PROSITE" id="PS50930">
    <property type="entry name" value="HTH_LYTTR"/>
    <property type="match status" value="1"/>
</dbReference>
<name>A0ABW5SA64_9FLAO</name>
<dbReference type="SMART" id="SM00448">
    <property type="entry name" value="REC"/>
    <property type="match status" value="1"/>
</dbReference>
<dbReference type="InterPro" id="IPR046947">
    <property type="entry name" value="LytR-like"/>
</dbReference>
<accession>A0ABW5SA64</accession>
<organism evidence="4 5">
    <name type="scientific">Mesonia sediminis</name>
    <dbReference type="NCBI Taxonomy" id="1703946"/>
    <lineage>
        <taxon>Bacteria</taxon>
        <taxon>Pseudomonadati</taxon>
        <taxon>Bacteroidota</taxon>
        <taxon>Flavobacteriia</taxon>
        <taxon>Flavobacteriales</taxon>
        <taxon>Flavobacteriaceae</taxon>
        <taxon>Mesonia</taxon>
    </lineage>
</organism>
<dbReference type="SUPFAM" id="SSF52172">
    <property type="entry name" value="CheY-like"/>
    <property type="match status" value="1"/>
</dbReference>
<gene>
    <name evidence="4" type="ORF">ACFSQ0_01735</name>
</gene>
<sequence>MLEIVLLDDELKAVKSLEWEIENYCQGVNILKTFTNPNEALLYLKNHTPDCLFIDVEMPQMDGLEFISKFQSRQFEVVFVTAYSQYAIKAIKESAFDYLLKPIDTDDLVSTINRLKYNKEKQNPSDILEERLNNQKRVAIPVDGKLVFIEPQQIAYCKSDGNYCRIYLCDGNELFLSKKLKDIQCLLPDNHFFRVHNSYLVNLDQVCEFVKAEAYIVLKNNIKIPVSRNKKADFLDRV</sequence>
<dbReference type="Pfam" id="PF04397">
    <property type="entry name" value="LytTR"/>
    <property type="match status" value="1"/>
</dbReference>
<evidence type="ECO:0000313" key="4">
    <source>
        <dbReference type="EMBL" id="MFD2696700.1"/>
    </source>
</evidence>
<protein>
    <submittedName>
        <fullName evidence="4">LytR/AlgR family response regulator transcription factor</fullName>
    </submittedName>
</protein>
<dbReference type="PANTHER" id="PTHR37299">
    <property type="entry name" value="TRANSCRIPTIONAL REGULATOR-RELATED"/>
    <property type="match status" value="1"/>
</dbReference>
<dbReference type="RefSeq" id="WP_379043263.1">
    <property type="nucleotide sequence ID" value="NZ_JBHULZ010000008.1"/>
</dbReference>
<dbReference type="Pfam" id="PF00072">
    <property type="entry name" value="Response_reg"/>
    <property type="match status" value="1"/>
</dbReference>
<dbReference type="InterPro" id="IPR011006">
    <property type="entry name" value="CheY-like_superfamily"/>
</dbReference>
<dbReference type="CDD" id="cd17536">
    <property type="entry name" value="REC_YesN-like"/>
    <property type="match status" value="1"/>
</dbReference>
<feature type="domain" description="Response regulatory" evidence="2">
    <location>
        <begin position="3"/>
        <end position="116"/>
    </location>
</feature>
<dbReference type="PANTHER" id="PTHR37299:SF1">
    <property type="entry name" value="STAGE 0 SPORULATION PROTEIN A HOMOLOG"/>
    <property type="match status" value="1"/>
</dbReference>
<reference evidence="5" key="1">
    <citation type="journal article" date="2019" name="Int. J. Syst. Evol. Microbiol.">
        <title>The Global Catalogue of Microorganisms (GCM) 10K type strain sequencing project: providing services to taxonomists for standard genome sequencing and annotation.</title>
        <authorList>
            <consortium name="The Broad Institute Genomics Platform"/>
            <consortium name="The Broad Institute Genome Sequencing Center for Infectious Disease"/>
            <person name="Wu L."/>
            <person name="Ma J."/>
        </authorList>
    </citation>
    <scope>NUCLEOTIDE SEQUENCE [LARGE SCALE GENOMIC DNA]</scope>
    <source>
        <strain evidence="5">KCTC 42255</strain>
    </source>
</reference>
<comment type="caution">
    <text evidence="4">The sequence shown here is derived from an EMBL/GenBank/DDBJ whole genome shotgun (WGS) entry which is preliminary data.</text>
</comment>
<evidence type="ECO:0000259" key="2">
    <source>
        <dbReference type="PROSITE" id="PS50110"/>
    </source>
</evidence>
<keyword evidence="1" id="KW-0597">Phosphoprotein</keyword>
<dbReference type="SMART" id="SM00850">
    <property type="entry name" value="LytTR"/>
    <property type="match status" value="1"/>
</dbReference>
<dbReference type="PROSITE" id="PS50110">
    <property type="entry name" value="RESPONSE_REGULATORY"/>
    <property type="match status" value="1"/>
</dbReference>
<proteinExistence type="predicted"/>
<dbReference type="EMBL" id="JBHULZ010000008">
    <property type="protein sequence ID" value="MFD2696700.1"/>
    <property type="molecule type" value="Genomic_DNA"/>
</dbReference>
<feature type="domain" description="HTH LytTR-type" evidence="3">
    <location>
        <begin position="138"/>
        <end position="238"/>
    </location>
</feature>
<dbReference type="Gene3D" id="2.40.50.1020">
    <property type="entry name" value="LytTr DNA-binding domain"/>
    <property type="match status" value="1"/>
</dbReference>
<feature type="modified residue" description="4-aspartylphosphate" evidence="1">
    <location>
        <position position="55"/>
    </location>
</feature>